<accession>A0A0R3RC92</accession>
<organism evidence="1">
    <name type="scientific">Brugia timori</name>
    <dbReference type="NCBI Taxonomy" id="42155"/>
    <lineage>
        <taxon>Eukaryota</taxon>
        <taxon>Metazoa</taxon>
        <taxon>Ecdysozoa</taxon>
        <taxon>Nematoda</taxon>
        <taxon>Chromadorea</taxon>
        <taxon>Rhabditida</taxon>
        <taxon>Spirurina</taxon>
        <taxon>Spiruromorpha</taxon>
        <taxon>Filarioidea</taxon>
        <taxon>Onchocercidae</taxon>
        <taxon>Brugia</taxon>
    </lineage>
</organism>
<sequence length="41" mass="4979">LYHLHCVVSSVHYNQDHFENSSKPLLPFDFRRHLESLQNNR</sequence>
<protein>
    <submittedName>
        <fullName evidence="1">Ovule protein</fullName>
    </submittedName>
</protein>
<proteinExistence type="predicted"/>
<dbReference type="WBParaSite" id="BTMF_0001766101-mRNA-1">
    <property type="protein sequence ID" value="BTMF_0001766101-mRNA-1"/>
    <property type="gene ID" value="BTMF_0001766101"/>
</dbReference>
<evidence type="ECO:0000313" key="1">
    <source>
        <dbReference type="WBParaSite" id="BTMF_0001766101-mRNA-1"/>
    </source>
</evidence>
<dbReference type="AlphaFoldDB" id="A0A0R3RC92"/>
<reference evidence="1" key="1">
    <citation type="submission" date="2017-02" db="UniProtKB">
        <authorList>
            <consortium name="WormBaseParasite"/>
        </authorList>
    </citation>
    <scope>IDENTIFICATION</scope>
</reference>
<name>A0A0R3RC92_9BILA</name>